<comment type="subcellular location">
    <subcellularLocation>
        <location evidence="1">Cytoplasm</location>
        <location evidence="1">Cytoskeleton</location>
    </subcellularLocation>
</comment>
<dbReference type="InterPro" id="IPR033551">
    <property type="entry name" value="DRC7/lobo"/>
</dbReference>
<feature type="region of interest" description="Disordered" evidence="4">
    <location>
        <begin position="138"/>
        <end position="168"/>
    </location>
</feature>
<feature type="domain" description="Dynein regulatory complex subunit 7 C-terminal" evidence="7">
    <location>
        <begin position="627"/>
        <end position="732"/>
    </location>
</feature>
<sequence length="734" mass="81636">MPQYTKKPHHKHPRFPFLDPEKKDARPYSVKPRGPPASAFLREAARRAEEAKEAAKVDPWQSDGEEEEERDAAEEEEGDPLRGERMHAWVLVRGGKRGATGVSYVEPTTGDIYPTSAAPYLTVEGLFNAKNYWVNMQQQQQQQQQQHQQRQKETDGKGGEGGEGGRRAAAPLSFDLMDGGLWEYVFIDPMQEMLEAAEALDENDDLGLLTGAGGGDDDDANSNDGREGGPASAGSKKDSILDIPPSWVLQLTLDRDLLALRYPPRGQRTIMYRRTKAELFAENVHPEGTTMRLTLYKDRRCTVAKEIREVFVNRADRLYSRVRFPLEGKVSELFRPGRANSLRNLVTWSGRRRELYFFVEARLDGLVSRVEDIGKKVIQTMQGRTDRLTYRSVNVMSPEEAAAKGLPSVYMLPGTDGAGDLVVYKMTEKFERKGGVAAERDVAKRSYYLAEGRIRTLYHYPEGDVTRVRKMHFKDNRAIVGAAYAYELSGGGSGAKKIGGGDASAGGGRGGAGGAGPGAPGGGDGGAGGGAAGAEMEETLQDAILAEKDCFTEARHVHVEMAELIKLRQRQEEQVVLERPVFETARERRAEQEKISEQMAQVEEDVDLHQVDYLTPFLQHVPDIRSVSSADAQRARDACLKALKDRLLERANIINSRLNEETAALAKKQAAFQRNQRDNDANAEEEFEIFCSEAMFRIQVLEQRLVQHEENALKKYADVDAKLASDPRLRALNP</sequence>
<dbReference type="InterPro" id="IPR056292">
    <property type="entry name" value="DRC7_C"/>
</dbReference>
<evidence type="ECO:0000259" key="6">
    <source>
        <dbReference type="Pfam" id="PF24667"/>
    </source>
</evidence>
<feature type="compositionally biased region" description="Basic residues" evidence="4">
    <location>
        <begin position="1"/>
        <end position="14"/>
    </location>
</feature>
<organism evidence="8 9">
    <name type="scientific">Ectocarpus siliculosus</name>
    <name type="common">Brown alga</name>
    <name type="synonym">Conferva siliculosa</name>
    <dbReference type="NCBI Taxonomy" id="2880"/>
    <lineage>
        <taxon>Eukaryota</taxon>
        <taxon>Sar</taxon>
        <taxon>Stramenopiles</taxon>
        <taxon>Ochrophyta</taxon>
        <taxon>PX clade</taxon>
        <taxon>Phaeophyceae</taxon>
        <taxon>Ectocarpales</taxon>
        <taxon>Ectocarpaceae</taxon>
        <taxon>Ectocarpus</taxon>
    </lineage>
</organism>
<feature type="region of interest" description="Disordered" evidence="4">
    <location>
        <begin position="1"/>
        <end position="83"/>
    </location>
</feature>
<dbReference type="Proteomes" id="UP000002630">
    <property type="component" value="Linkage Group LG22"/>
</dbReference>
<dbReference type="InterPro" id="IPR056290">
    <property type="entry name" value="CEPT76/DRC7_peptidase-like_dom"/>
</dbReference>
<dbReference type="Pfam" id="PF24656">
    <property type="entry name" value="CEPT76_peptidase"/>
    <property type="match status" value="1"/>
</dbReference>
<evidence type="ECO:0000256" key="1">
    <source>
        <dbReference type="ARBA" id="ARBA00004245"/>
    </source>
</evidence>
<feature type="region of interest" description="Disordered" evidence="4">
    <location>
        <begin position="205"/>
        <end position="238"/>
    </location>
</feature>
<evidence type="ECO:0000259" key="5">
    <source>
        <dbReference type="Pfam" id="PF24656"/>
    </source>
</evidence>
<feature type="compositionally biased region" description="Basic and acidic residues" evidence="4">
    <location>
        <begin position="43"/>
        <end position="56"/>
    </location>
</feature>
<proteinExistence type="predicted"/>
<dbReference type="PANTHER" id="PTHR35249">
    <property type="entry name" value="DYNEIN REGULATORY COMPLEX SUBUNIT 7"/>
    <property type="match status" value="1"/>
</dbReference>
<dbReference type="Pfam" id="PF24671">
    <property type="entry name" value="DRC7_C"/>
    <property type="match status" value="1"/>
</dbReference>
<dbReference type="OrthoDB" id="10262874at2759"/>
<feature type="compositionally biased region" description="Low complexity" evidence="4">
    <location>
        <begin position="138"/>
        <end position="148"/>
    </location>
</feature>
<dbReference type="OMA" id="KNTKEWE"/>
<dbReference type="InParanoid" id="D8LND5"/>
<dbReference type="STRING" id="2880.D8LND5"/>
<dbReference type="GO" id="GO:0048870">
    <property type="term" value="P:cell motility"/>
    <property type="evidence" value="ECO:0007669"/>
    <property type="project" value="TreeGrafter"/>
</dbReference>
<dbReference type="AlphaFoldDB" id="D8LND5"/>
<evidence type="ECO:0000256" key="3">
    <source>
        <dbReference type="ARBA" id="ARBA00023212"/>
    </source>
</evidence>
<evidence type="ECO:0000313" key="8">
    <source>
        <dbReference type="EMBL" id="CBN77292.1"/>
    </source>
</evidence>
<keyword evidence="3" id="KW-0206">Cytoskeleton</keyword>
<dbReference type="InterPro" id="IPR056291">
    <property type="entry name" value="MORN_DRC7"/>
</dbReference>
<dbReference type="EMBL" id="FN648641">
    <property type="protein sequence ID" value="CBN77292.1"/>
    <property type="molecule type" value="Genomic_DNA"/>
</dbReference>
<name>D8LND5_ECTSI</name>
<reference evidence="8 9" key="1">
    <citation type="journal article" date="2010" name="Nature">
        <title>The Ectocarpus genome and the independent evolution of multicellularity in brown algae.</title>
        <authorList>
            <person name="Cock J.M."/>
            <person name="Sterck L."/>
            <person name="Rouze P."/>
            <person name="Scornet D."/>
            <person name="Allen A.E."/>
            <person name="Amoutzias G."/>
            <person name="Anthouard V."/>
            <person name="Artiguenave F."/>
            <person name="Aury J.M."/>
            <person name="Badger J.H."/>
            <person name="Beszteri B."/>
            <person name="Billiau K."/>
            <person name="Bonnet E."/>
            <person name="Bothwell J.H."/>
            <person name="Bowler C."/>
            <person name="Boyen C."/>
            <person name="Brownlee C."/>
            <person name="Carrano C.J."/>
            <person name="Charrier B."/>
            <person name="Cho G.Y."/>
            <person name="Coelho S.M."/>
            <person name="Collen J."/>
            <person name="Corre E."/>
            <person name="Da Silva C."/>
            <person name="Delage L."/>
            <person name="Delaroque N."/>
            <person name="Dittami S.M."/>
            <person name="Doulbeau S."/>
            <person name="Elias M."/>
            <person name="Farnham G."/>
            <person name="Gachon C.M."/>
            <person name="Gschloessl B."/>
            <person name="Heesch S."/>
            <person name="Jabbari K."/>
            <person name="Jubin C."/>
            <person name="Kawai H."/>
            <person name="Kimura K."/>
            <person name="Kloareg B."/>
            <person name="Kupper F.C."/>
            <person name="Lang D."/>
            <person name="Le Bail A."/>
            <person name="Leblanc C."/>
            <person name="Lerouge P."/>
            <person name="Lohr M."/>
            <person name="Lopez P.J."/>
            <person name="Martens C."/>
            <person name="Maumus F."/>
            <person name="Michel G."/>
            <person name="Miranda-Saavedra D."/>
            <person name="Morales J."/>
            <person name="Moreau H."/>
            <person name="Motomura T."/>
            <person name="Nagasato C."/>
            <person name="Napoli C.A."/>
            <person name="Nelson D.R."/>
            <person name="Nyvall-Collen P."/>
            <person name="Peters A.F."/>
            <person name="Pommier C."/>
            <person name="Potin P."/>
            <person name="Poulain J."/>
            <person name="Quesneville H."/>
            <person name="Read B."/>
            <person name="Rensing S.A."/>
            <person name="Ritter A."/>
            <person name="Rousvoal S."/>
            <person name="Samanta M."/>
            <person name="Samson G."/>
            <person name="Schroeder D.C."/>
            <person name="Segurens B."/>
            <person name="Strittmatter M."/>
            <person name="Tonon T."/>
            <person name="Tregear J.W."/>
            <person name="Valentin K."/>
            <person name="von Dassow P."/>
            <person name="Yamagishi T."/>
            <person name="Van de Peer Y."/>
            <person name="Wincker P."/>
        </authorList>
    </citation>
    <scope>NUCLEOTIDE SEQUENCE [LARGE SCALE GENOMIC DNA]</scope>
    <source>
        <strain evidence="9">Ec32 / CCAP1310/4</strain>
    </source>
</reference>
<evidence type="ECO:0000313" key="9">
    <source>
        <dbReference type="Proteomes" id="UP000002630"/>
    </source>
</evidence>
<dbReference type="PANTHER" id="PTHR35249:SF2">
    <property type="entry name" value="DYNEIN REGULATORY COMPLEX SUBUNIT 7"/>
    <property type="match status" value="1"/>
</dbReference>
<evidence type="ECO:0000259" key="7">
    <source>
        <dbReference type="Pfam" id="PF24671"/>
    </source>
</evidence>
<feature type="domain" description="Dynein regulatory complex subunit 7 MORN" evidence="6">
    <location>
        <begin position="264"/>
        <end position="475"/>
    </location>
</feature>
<dbReference type="EMBL" id="FN649747">
    <property type="protein sequence ID" value="CBN77292.1"/>
    <property type="molecule type" value="Genomic_DNA"/>
</dbReference>
<protein>
    <submittedName>
        <fullName evidence="8">Uncharacterized protein</fullName>
    </submittedName>
</protein>
<evidence type="ECO:0000256" key="2">
    <source>
        <dbReference type="ARBA" id="ARBA00022490"/>
    </source>
</evidence>
<accession>D8LND5</accession>
<dbReference type="GO" id="GO:0031514">
    <property type="term" value="C:motile cilium"/>
    <property type="evidence" value="ECO:0007669"/>
    <property type="project" value="TreeGrafter"/>
</dbReference>
<keyword evidence="9" id="KW-1185">Reference proteome</keyword>
<evidence type="ECO:0000256" key="4">
    <source>
        <dbReference type="SAM" id="MobiDB-lite"/>
    </source>
</evidence>
<dbReference type="eggNOG" id="ENOG502QRNZ">
    <property type="taxonomic scope" value="Eukaryota"/>
</dbReference>
<dbReference type="GO" id="GO:0005856">
    <property type="term" value="C:cytoskeleton"/>
    <property type="evidence" value="ECO:0007669"/>
    <property type="project" value="UniProtKB-SubCell"/>
</dbReference>
<feature type="compositionally biased region" description="Acidic residues" evidence="4">
    <location>
        <begin position="63"/>
        <end position="78"/>
    </location>
</feature>
<feature type="region of interest" description="Disordered" evidence="4">
    <location>
        <begin position="503"/>
        <end position="532"/>
    </location>
</feature>
<dbReference type="Pfam" id="PF24667">
    <property type="entry name" value="MORN_DRC7"/>
    <property type="match status" value="1"/>
</dbReference>
<feature type="domain" description="CEP76/DRC7 peptidase-like" evidence="5">
    <location>
        <begin position="84"/>
        <end position="147"/>
    </location>
</feature>
<feature type="compositionally biased region" description="Basic and acidic residues" evidence="4">
    <location>
        <begin position="150"/>
        <end position="166"/>
    </location>
</feature>
<keyword evidence="2" id="KW-0963">Cytoplasm</keyword>
<gene>
    <name evidence="8" type="ORF">Esi_0044_0073</name>
</gene>